<dbReference type="InterPro" id="IPR007351">
    <property type="entry name" value="YjbR"/>
</dbReference>
<gene>
    <name evidence="1" type="ORF">ACFFFR_07120</name>
</gene>
<proteinExistence type="predicted"/>
<organism evidence="1 2">
    <name type="scientific">Micrococcoides hystricis</name>
    <dbReference type="NCBI Taxonomy" id="1572761"/>
    <lineage>
        <taxon>Bacteria</taxon>
        <taxon>Bacillati</taxon>
        <taxon>Actinomycetota</taxon>
        <taxon>Actinomycetes</taxon>
        <taxon>Micrococcales</taxon>
        <taxon>Micrococcaceae</taxon>
        <taxon>Micrococcoides</taxon>
    </lineage>
</organism>
<protein>
    <submittedName>
        <fullName evidence="1">MmcQ/YjbR family DNA-binding protein</fullName>
    </submittedName>
</protein>
<dbReference type="PANTHER" id="PTHR35145">
    <property type="entry name" value="CYTOPLASMIC PROTEIN-RELATED"/>
    <property type="match status" value="1"/>
</dbReference>
<evidence type="ECO:0000313" key="2">
    <source>
        <dbReference type="Proteomes" id="UP001589862"/>
    </source>
</evidence>
<accession>A0ABV6PCR1</accession>
<keyword evidence="1" id="KW-0238">DNA-binding</keyword>
<dbReference type="SUPFAM" id="SSF142906">
    <property type="entry name" value="YjbR-like"/>
    <property type="match status" value="1"/>
</dbReference>
<keyword evidence="2" id="KW-1185">Reference proteome</keyword>
<dbReference type="RefSeq" id="WP_377459106.1">
    <property type="nucleotide sequence ID" value="NZ_JBHLUB010000029.1"/>
</dbReference>
<reference evidence="1 2" key="1">
    <citation type="submission" date="2024-09" db="EMBL/GenBank/DDBJ databases">
        <authorList>
            <person name="Sun Q."/>
            <person name="Mori K."/>
        </authorList>
    </citation>
    <scope>NUCLEOTIDE SEQUENCE [LARGE SCALE GENOMIC DNA]</scope>
    <source>
        <strain evidence="1 2">NCAIM B.02604</strain>
    </source>
</reference>
<comment type="caution">
    <text evidence="1">The sequence shown here is derived from an EMBL/GenBank/DDBJ whole genome shotgun (WGS) entry which is preliminary data.</text>
</comment>
<dbReference type="PANTHER" id="PTHR35145:SF1">
    <property type="entry name" value="CYTOPLASMIC PROTEIN"/>
    <property type="match status" value="1"/>
</dbReference>
<sequence length="134" mass="15233">MISQLISAETVRRWCLRFPSVMIDHPFGPQTTVYRDKTSRKMFALHWETVPAAVRRSLPEGLSPETVAVNLKAEPHLSEHLRAAHWQITGGYHMNKTHWSTVLMVVEGTLTERLLKDLIEDSYDLVVNGSKPLG</sequence>
<dbReference type="InterPro" id="IPR058532">
    <property type="entry name" value="YjbR/MT2646/Rv2570-like"/>
</dbReference>
<dbReference type="Proteomes" id="UP001589862">
    <property type="component" value="Unassembled WGS sequence"/>
</dbReference>
<dbReference type="Pfam" id="PF04237">
    <property type="entry name" value="YjbR"/>
    <property type="match status" value="1"/>
</dbReference>
<dbReference type="InterPro" id="IPR038056">
    <property type="entry name" value="YjbR-like_sf"/>
</dbReference>
<dbReference type="Gene3D" id="3.90.1150.30">
    <property type="match status" value="1"/>
</dbReference>
<name>A0ABV6PCR1_9MICC</name>
<dbReference type="GO" id="GO:0003677">
    <property type="term" value="F:DNA binding"/>
    <property type="evidence" value="ECO:0007669"/>
    <property type="project" value="UniProtKB-KW"/>
</dbReference>
<evidence type="ECO:0000313" key="1">
    <source>
        <dbReference type="EMBL" id="MFC0582152.1"/>
    </source>
</evidence>
<dbReference type="EMBL" id="JBHLUB010000029">
    <property type="protein sequence ID" value="MFC0582152.1"/>
    <property type="molecule type" value="Genomic_DNA"/>
</dbReference>